<feature type="compositionally biased region" description="Low complexity" evidence="1">
    <location>
        <begin position="777"/>
        <end position="791"/>
    </location>
</feature>
<reference evidence="2" key="1">
    <citation type="submission" date="2022-11" db="EMBL/GenBank/DDBJ databases">
        <authorList>
            <person name="Petersen C."/>
        </authorList>
    </citation>
    <scope>NUCLEOTIDE SEQUENCE</scope>
    <source>
        <strain evidence="2">IBT 29864</strain>
    </source>
</reference>
<feature type="region of interest" description="Disordered" evidence="1">
    <location>
        <begin position="1034"/>
        <end position="1059"/>
    </location>
</feature>
<reference evidence="2" key="2">
    <citation type="journal article" date="2023" name="IMA Fungus">
        <title>Comparative genomic study of the Penicillium genus elucidates a diverse pangenome and 15 lateral gene transfer events.</title>
        <authorList>
            <person name="Petersen C."/>
            <person name="Sorensen T."/>
            <person name="Nielsen M.R."/>
            <person name="Sondergaard T.E."/>
            <person name="Sorensen J.L."/>
            <person name="Fitzpatrick D.A."/>
            <person name="Frisvad J.C."/>
            <person name="Nielsen K.L."/>
        </authorList>
    </citation>
    <scope>NUCLEOTIDE SEQUENCE</scope>
    <source>
        <strain evidence="2">IBT 29864</strain>
    </source>
</reference>
<dbReference type="AlphaFoldDB" id="A0A9X0B6M7"/>
<feature type="compositionally biased region" description="Low complexity" evidence="1">
    <location>
        <begin position="936"/>
        <end position="946"/>
    </location>
</feature>
<sequence length="1175" mass="124426">MMGSQPDAEGSEVQQQVEQGEDTVPAEAVSSPTNEPAQAQATLGEDHQQTPLPNEEDASRSPGPEQESPEAIVDEARRKRRQFRPDAPSFIPSARFNPSAPSFIPSVTAGGSSNPPVSSARSSRRSHPLPARPQPPRASLSPPQPPQHRRPSPSCPDFPNPLSTPISPPPSLNPLFGAPATWQPSGDPRSPLTGNTWDHLLPSSLNWSPSRSQTFSESPSSHLLNFSASHPVERPSPTPLPARNQPRRRRLSFSTLSECRARTPPSRSPLIIWEDPESPDQIAMSHNRPSHPAYHQGQGRGFRRGYGRAHHYLPPHAPPEPTQHAPAGNLHHGHAGPAHRPQAGPTHHVPAPPAQRAPPEQTHREHAGPRHLVNSVTADYAPAGPLQLHLGPAQYTLAGPPQLAPAGPGQHVPAPPTQRAPPAQTNHVHAGHGHHGPTAPAQRAPPVQPHRAYAGPPQHVHDGLTYRDLAARSAHPAQARPIHHGPTAPAQRAPAEQTNHVHAGPSHPVHSVTTDYAPAGPAQRAPPGQTNHVHAGPIHHGPAPPVQRGPLGHTNHVHAALAHLAHAGRVHHGPTAPAQHAPQVPIHHSLAGPAHLAPAVPTSHTLTGPPYRAPAGPVQRPPAGPTHQVPAGPSHQAPLGAFPPAPPHPGPPGFDPTRTSYQTTVQDPCTGALVTGDYYPNLHTIVLPGPYGHPVQYPAVIGYFDPITASYPAAGFGAALPFFPLAAMPNNGRRLQGDPFAAGPRQFEAPPGHIALGPTLSMPRELAQPGTGQRSQAPGVPGVRAAVGVPADTGSRGSRPLIPTVPEFRPELARGVPVNEGQTARNTESTVSQRPQGENPSMGPSQPQQNRLRPAEWVGAASARSLFGSQVLPERPFGPWVVDPNGPASGFARRQTASAEEAPSRSATPTEQESGDGLSEPFTPPDQIEDPEDPSESSSSPTASGPPSTPWGQSSPQRHPHYEVAEFLTQMRAREEQRWAEQHRAEMGQSEAHASRMPGSQADTLRAIIEDPARFGLSMANSQANRLEALAGYDPRAQSRPGPGPASPSPARGQTPAAGLASQQLVSAFDQVFQNLASYAEGYSNYQGVPHAANTVGGRNVLGGTFDPFDDFGGIRPAAPLGPAVTWRQRSPPRWLERREGLGLRADPEEADAFHERLERGEASPGGPSRESGPQ</sequence>
<feature type="compositionally biased region" description="Pro residues" evidence="1">
    <location>
        <begin position="130"/>
        <end position="146"/>
    </location>
</feature>
<evidence type="ECO:0000313" key="2">
    <source>
        <dbReference type="EMBL" id="KAJ5390066.1"/>
    </source>
</evidence>
<protein>
    <submittedName>
        <fullName evidence="2">Uncharacterized protein</fullName>
    </submittedName>
</protein>
<feature type="region of interest" description="Disordered" evidence="1">
    <location>
        <begin position="1124"/>
        <end position="1175"/>
    </location>
</feature>
<feature type="compositionally biased region" description="Low complexity" evidence="1">
    <location>
        <begin position="112"/>
        <end position="121"/>
    </location>
</feature>
<feature type="compositionally biased region" description="Pro residues" evidence="1">
    <location>
        <begin position="641"/>
        <end position="654"/>
    </location>
</feature>
<feature type="compositionally biased region" description="Low complexity" evidence="1">
    <location>
        <begin position="397"/>
        <end position="410"/>
    </location>
</feature>
<feature type="compositionally biased region" description="Low complexity" evidence="1">
    <location>
        <begin position="517"/>
        <end position="541"/>
    </location>
</feature>
<organism evidence="2 3">
    <name type="scientific">Penicillium cataractarum</name>
    <dbReference type="NCBI Taxonomy" id="2100454"/>
    <lineage>
        <taxon>Eukaryota</taxon>
        <taxon>Fungi</taxon>
        <taxon>Dikarya</taxon>
        <taxon>Ascomycota</taxon>
        <taxon>Pezizomycotina</taxon>
        <taxon>Eurotiomycetes</taxon>
        <taxon>Eurotiomycetidae</taxon>
        <taxon>Eurotiales</taxon>
        <taxon>Aspergillaceae</taxon>
        <taxon>Penicillium</taxon>
    </lineage>
</organism>
<feature type="region of interest" description="Disordered" evidence="1">
    <location>
        <begin position="391"/>
        <end position="553"/>
    </location>
</feature>
<dbReference type="GeneID" id="81433242"/>
<dbReference type="RefSeq" id="XP_056560794.1">
    <property type="nucleotide sequence ID" value="XM_056694065.1"/>
</dbReference>
<dbReference type="OrthoDB" id="4369567at2759"/>
<evidence type="ECO:0000313" key="3">
    <source>
        <dbReference type="Proteomes" id="UP001147782"/>
    </source>
</evidence>
<keyword evidence="3" id="KW-1185">Reference proteome</keyword>
<feature type="compositionally biased region" description="Basic and acidic residues" evidence="1">
    <location>
        <begin position="972"/>
        <end position="986"/>
    </location>
</feature>
<dbReference type="EMBL" id="JAPZBS010000001">
    <property type="protein sequence ID" value="KAJ5390066.1"/>
    <property type="molecule type" value="Genomic_DNA"/>
</dbReference>
<feature type="region of interest" description="Disordered" evidence="1">
    <location>
        <begin position="756"/>
        <end position="853"/>
    </location>
</feature>
<gene>
    <name evidence="2" type="ORF">N7496_001134</name>
</gene>
<comment type="caution">
    <text evidence="2">The sequence shown here is derived from an EMBL/GenBank/DDBJ whole genome shotgun (WGS) entry which is preliminary data.</text>
</comment>
<feature type="region of interest" description="Disordered" evidence="1">
    <location>
        <begin position="878"/>
        <end position="1004"/>
    </location>
</feature>
<feature type="compositionally biased region" description="Polar residues" evidence="1">
    <location>
        <begin position="30"/>
        <end position="41"/>
    </location>
</feature>
<feature type="region of interest" description="Disordered" evidence="1">
    <location>
        <begin position="286"/>
        <end position="367"/>
    </location>
</feature>
<feature type="compositionally biased region" description="Polar residues" evidence="1">
    <location>
        <begin position="203"/>
        <end position="228"/>
    </location>
</feature>
<feature type="compositionally biased region" description="Basic and acidic residues" evidence="1">
    <location>
        <begin position="1135"/>
        <end position="1162"/>
    </location>
</feature>
<dbReference type="Proteomes" id="UP001147782">
    <property type="component" value="Unassembled WGS sequence"/>
</dbReference>
<accession>A0A9X0B6M7</accession>
<proteinExistence type="predicted"/>
<feature type="region of interest" description="Disordered" evidence="1">
    <location>
        <begin position="1"/>
        <end position="273"/>
    </location>
</feature>
<feature type="compositionally biased region" description="Basic residues" evidence="1">
    <location>
        <begin position="301"/>
        <end position="313"/>
    </location>
</feature>
<feature type="compositionally biased region" description="Polar residues" evidence="1">
    <location>
        <begin position="820"/>
        <end position="851"/>
    </location>
</feature>
<evidence type="ECO:0000256" key="1">
    <source>
        <dbReference type="SAM" id="MobiDB-lite"/>
    </source>
</evidence>
<name>A0A9X0B6M7_9EURO</name>
<feature type="region of interest" description="Disordered" evidence="1">
    <location>
        <begin position="594"/>
        <end position="663"/>
    </location>
</feature>